<evidence type="ECO:0000313" key="4">
    <source>
        <dbReference type="Proteomes" id="UP000030764"/>
    </source>
</evidence>
<evidence type="ECO:0000256" key="1">
    <source>
        <dbReference type="SAM" id="MobiDB-lite"/>
    </source>
</evidence>
<dbReference type="Proteomes" id="UP000030764">
    <property type="component" value="Unassembled WGS sequence"/>
</dbReference>
<dbReference type="PROSITE" id="PS50948">
    <property type="entry name" value="PAN"/>
    <property type="match status" value="1"/>
</dbReference>
<evidence type="ECO:0000259" key="2">
    <source>
        <dbReference type="PROSITE" id="PS50948"/>
    </source>
</evidence>
<reference evidence="3 4" key="1">
    <citation type="journal article" date="2014" name="Nat. Genet.">
        <title>Genome and transcriptome of the porcine whipworm Trichuris suis.</title>
        <authorList>
            <person name="Jex A.R."/>
            <person name="Nejsum P."/>
            <person name="Schwarz E.M."/>
            <person name="Hu L."/>
            <person name="Young N.D."/>
            <person name="Hall R.S."/>
            <person name="Korhonen P.K."/>
            <person name="Liao S."/>
            <person name="Thamsborg S."/>
            <person name="Xia J."/>
            <person name="Xu P."/>
            <person name="Wang S."/>
            <person name="Scheerlinck J.P."/>
            <person name="Hofmann A."/>
            <person name="Sternberg P.W."/>
            <person name="Wang J."/>
            <person name="Gasser R.B."/>
        </authorList>
    </citation>
    <scope>NUCLEOTIDE SEQUENCE [LARGE SCALE GENOMIC DNA]</scope>
    <source>
        <strain evidence="3">DCEP-RM93M</strain>
    </source>
</reference>
<organism evidence="3 4">
    <name type="scientific">Trichuris suis</name>
    <name type="common">pig whipworm</name>
    <dbReference type="NCBI Taxonomy" id="68888"/>
    <lineage>
        <taxon>Eukaryota</taxon>
        <taxon>Metazoa</taxon>
        <taxon>Ecdysozoa</taxon>
        <taxon>Nematoda</taxon>
        <taxon>Enoplea</taxon>
        <taxon>Dorylaimia</taxon>
        <taxon>Trichinellida</taxon>
        <taxon>Trichuridae</taxon>
        <taxon>Trichuris</taxon>
    </lineage>
</organism>
<feature type="compositionally biased region" description="Polar residues" evidence="1">
    <location>
        <begin position="259"/>
        <end position="277"/>
    </location>
</feature>
<sequence>MCSKRQLSTVHKLSDKPVIVECIRCTALGDKVLPVRPPEAEAFHRDGLINVTDGMFTQRVETLTPDMNLETEPQFETRPYTKVAVHEGTNTVEQQLESVATSEEHVTTGDVVELSHGSSTADLTSPSVDGIQNIEYAGVTTKIVPILEQNEVASAPSTDTTSESWHSTMETLLVTFPAQTDQVDLTDQISTDDQKLATQPKYDEATIVQELSSSTFEPPKSTIALETSFVSSTTTTVPQEGDVSTREQTPTDGQPLVTVPSTNVTPVGQPSTETVSEFSPKLTMPFSTETTESDQAKKLENILMNEMEFAISGPSEIETHSMVTTFAEGEPTSAQKSTESTFEEEDISNVTQGSVQLAMPSQLHDNYFHACIRNVCHVSQGLEFEYTNFVGGQAFVNKTKMVKISLTVSSGTSAFISEEVTPTLPHLTSSTFPSAMTESTADELNGTVTTKESEITGLMRKSHPKIDIRQLIGKLAHEEEERELKVSIPKTTDKVEDGKVTDEGQEQKPKVSVTEVTEKVELFPSTSSDYDYGTTTAIPTGTTHLLSVKFEELNYTGGSSSEISGFKQEETVPLIDFFLPEQETINETSKGTSMTFAESIERSLAFELDKGQSTLSSGFMETSDHPIEISEQEEIDSTPARTFVNPESAKDIDAQKSVTALVGQEEVVADAQMSPSKMCQETISFLTNPASSQSGIVYGFEIAANSTEHCAQLCYGKQCSSGVFIKPVVAGQLGSCLMAFGEEVCDQNKQRVTSYSGPFPVEISCIRCESFIVDQMPKVIKKTEYGDPLENKGDMENLHTVTKSLQESANASISHRTCLLNVSFEIVEPSFHSKSDFVSHKFATSVAECAKMCYESGCTVAGFTRANVDGEPSFCLLSFKSDTCAGTTRHTHAEPTKEPIQIQCIRCEVTGFELSRLPSSEEASELPNTPQPPKDEVSEIPIIDEENKKGCTDTICQQVDAATVSNDKVSTVAQVMVPSGKRNCTNRITFQAFQPAENYNVAFTSDHRSSSAADCAKQCYNEGNCQVSAFIAPPKGLSAGVCLLSEEPGFCKTNSEKLVEHSSISPFVISCIACSKCSFNIRNYIPSVPTAKPATWDSYFDDFEMQVDAENALECAEKCYSKKCSLAAYSPLTSNGNCLMTIKATRKCDGSDNSDPNVDTSGTLPLLIDCVVCA</sequence>
<evidence type="ECO:0000313" key="3">
    <source>
        <dbReference type="EMBL" id="KFD49495.1"/>
    </source>
</evidence>
<dbReference type="EMBL" id="KL363269">
    <property type="protein sequence ID" value="KFD49495.1"/>
    <property type="molecule type" value="Genomic_DNA"/>
</dbReference>
<feature type="domain" description="Apple" evidence="2">
    <location>
        <begin position="984"/>
        <end position="1071"/>
    </location>
</feature>
<name>A0A085LWZ9_9BILA</name>
<dbReference type="AlphaFoldDB" id="A0A085LWZ9"/>
<feature type="region of interest" description="Disordered" evidence="1">
    <location>
        <begin position="918"/>
        <end position="940"/>
    </location>
</feature>
<protein>
    <recommendedName>
        <fullName evidence="2">Apple domain-containing protein</fullName>
    </recommendedName>
</protein>
<gene>
    <name evidence="3" type="ORF">M513_09606</name>
</gene>
<accession>A0A085LWZ9</accession>
<dbReference type="InterPro" id="IPR003609">
    <property type="entry name" value="Pan_app"/>
</dbReference>
<proteinExistence type="predicted"/>
<keyword evidence="4" id="KW-1185">Reference proteome</keyword>
<feature type="region of interest" description="Disordered" evidence="1">
    <location>
        <begin position="231"/>
        <end position="279"/>
    </location>
</feature>